<dbReference type="InterPro" id="IPR005814">
    <property type="entry name" value="Aminotrans_3"/>
</dbReference>
<feature type="binding site" evidence="5">
    <location>
        <position position="265"/>
    </location>
    <ligand>
        <name>pyridoxal 5'-phosphate</name>
        <dbReference type="ChEBI" id="CHEBI:597326"/>
    </ligand>
</feature>
<comment type="pathway">
    <text evidence="5">Amino-acid biosynthesis; L-arginine biosynthesis; N(2)-acetyl-L-ornithine from L-glutamate: step 4/4.</text>
</comment>
<dbReference type="Gene3D" id="3.40.640.10">
    <property type="entry name" value="Type I PLP-dependent aspartate aminotransferase-like (Major domain)"/>
    <property type="match status" value="1"/>
</dbReference>
<keyword evidence="2 5" id="KW-0028">Amino-acid biosynthesis</keyword>
<dbReference type="InterPro" id="IPR015424">
    <property type="entry name" value="PyrdxlP-dep_Trfase"/>
</dbReference>
<feature type="modified residue" description="N6-(pyridoxal phosphate)lysine" evidence="5">
    <location>
        <position position="236"/>
    </location>
</feature>
<evidence type="ECO:0000256" key="2">
    <source>
        <dbReference type="ARBA" id="ARBA00022605"/>
    </source>
</evidence>
<dbReference type="CDD" id="cd00610">
    <property type="entry name" value="OAT_like"/>
    <property type="match status" value="1"/>
</dbReference>
<proteinExistence type="inferred from homology"/>
<evidence type="ECO:0000256" key="5">
    <source>
        <dbReference type="HAMAP-Rule" id="MF_01107"/>
    </source>
</evidence>
<comment type="cofactor">
    <cofactor evidence="5">
        <name>pyridoxal 5'-phosphate</name>
        <dbReference type="ChEBI" id="CHEBI:597326"/>
    </cofactor>
    <text evidence="5">Binds 1 pyridoxal phosphate per subunit.</text>
</comment>
<dbReference type="NCBIfam" id="NF002325">
    <property type="entry name" value="PRK01278.1"/>
    <property type="match status" value="1"/>
</dbReference>
<dbReference type="EMBL" id="JAKZFC010000003">
    <property type="protein sequence ID" value="MCH7322424.1"/>
    <property type="molecule type" value="Genomic_DNA"/>
</dbReference>
<evidence type="ECO:0000256" key="4">
    <source>
        <dbReference type="ARBA" id="ARBA00022898"/>
    </source>
</evidence>
<reference evidence="6 7" key="1">
    <citation type="submission" date="2022-03" db="EMBL/GenBank/DDBJ databases">
        <authorList>
            <person name="Jo J.-H."/>
            <person name="Im W.-T."/>
        </authorList>
    </citation>
    <scope>NUCLEOTIDE SEQUENCE [LARGE SCALE GENOMIC DNA]</scope>
    <source>
        <strain evidence="6 7">MA9</strain>
    </source>
</reference>
<dbReference type="InterPro" id="IPR049704">
    <property type="entry name" value="Aminotrans_3_PPA_site"/>
</dbReference>
<comment type="subcellular location">
    <subcellularLocation>
        <location evidence="5">Cytoplasm</location>
    </subcellularLocation>
</comment>
<dbReference type="Gene3D" id="3.90.1150.10">
    <property type="entry name" value="Aspartate Aminotransferase, domain 1"/>
    <property type="match status" value="1"/>
</dbReference>
<evidence type="ECO:0000313" key="7">
    <source>
        <dbReference type="Proteomes" id="UP001316087"/>
    </source>
</evidence>
<dbReference type="PROSITE" id="PS00600">
    <property type="entry name" value="AA_TRANSFER_CLASS_3"/>
    <property type="match status" value="1"/>
</dbReference>
<keyword evidence="5" id="KW-0963">Cytoplasm</keyword>
<dbReference type="GO" id="GO:0003992">
    <property type="term" value="F:N2-acetyl-L-ornithine:2-oxoglutarate 5-aminotransferase activity"/>
    <property type="evidence" value="ECO:0007669"/>
    <property type="project" value="UniProtKB-EC"/>
</dbReference>
<comment type="catalytic activity">
    <reaction evidence="5">
        <text>N(2)-acetyl-L-ornithine + 2-oxoglutarate = N-acetyl-L-glutamate 5-semialdehyde + L-glutamate</text>
        <dbReference type="Rhea" id="RHEA:18049"/>
        <dbReference type="ChEBI" id="CHEBI:16810"/>
        <dbReference type="ChEBI" id="CHEBI:29123"/>
        <dbReference type="ChEBI" id="CHEBI:29985"/>
        <dbReference type="ChEBI" id="CHEBI:57805"/>
        <dbReference type="EC" id="2.6.1.11"/>
    </reaction>
</comment>
<evidence type="ECO:0000256" key="3">
    <source>
        <dbReference type="ARBA" id="ARBA00022679"/>
    </source>
</evidence>
<dbReference type="SUPFAM" id="SSF53383">
    <property type="entry name" value="PLP-dependent transferases"/>
    <property type="match status" value="1"/>
</dbReference>
<keyword evidence="4 5" id="KW-0663">Pyridoxal phosphate</keyword>
<dbReference type="Pfam" id="PF00202">
    <property type="entry name" value="Aminotran_3"/>
    <property type="match status" value="1"/>
</dbReference>
<dbReference type="InterPro" id="IPR015422">
    <property type="entry name" value="PyrdxlP-dep_Trfase_small"/>
</dbReference>
<feature type="binding site" evidence="5">
    <location>
        <position position="125"/>
    </location>
    <ligand>
        <name>N(2)-acetyl-L-ornithine</name>
        <dbReference type="ChEBI" id="CHEBI:57805"/>
    </ligand>
</feature>
<protein>
    <recommendedName>
        <fullName evidence="5">Acetylornithine aminotransferase</fullName>
        <shortName evidence="5">ACOAT</shortName>
        <ecNumber evidence="5">2.6.1.11</ecNumber>
    </recommendedName>
</protein>
<feature type="binding site" evidence="5">
    <location>
        <position position="122"/>
    </location>
    <ligand>
        <name>pyridoxal 5'-phosphate</name>
        <dbReference type="ChEBI" id="CHEBI:597326"/>
    </ligand>
</feature>
<keyword evidence="3 5" id="KW-0808">Transferase</keyword>
<dbReference type="HAMAP" id="MF_01107">
    <property type="entry name" value="ArgD_aminotrans_3"/>
    <property type="match status" value="1"/>
</dbReference>
<dbReference type="NCBIfam" id="TIGR00707">
    <property type="entry name" value="argD"/>
    <property type="match status" value="1"/>
</dbReference>
<feature type="binding site" evidence="5">
    <location>
        <begin position="95"/>
        <end position="96"/>
    </location>
    <ligand>
        <name>pyridoxal 5'-phosphate</name>
        <dbReference type="ChEBI" id="CHEBI:597326"/>
    </ligand>
</feature>
<dbReference type="InterPro" id="IPR050103">
    <property type="entry name" value="Class-III_PLP-dep_AT"/>
</dbReference>
<keyword evidence="1 5" id="KW-0032">Aminotransferase</keyword>
<dbReference type="InterPro" id="IPR015421">
    <property type="entry name" value="PyrdxlP-dep_Trfase_major"/>
</dbReference>
<dbReference type="Proteomes" id="UP001316087">
    <property type="component" value="Unassembled WGS sequence"/>
</dbReference>
<dbReference type="InterPro" id="IPR004636">
    <property type="entry name" value="AcOrn/SuccOrn_fam"/>
</dbReference>
<dbReference type="PIRSF" id="PIRSF000521">
    <property type="entry name" value="Transaminase_4ab_Lys_Orn"/>
    <property type="match status" value="1"/>
</dbReference>
<dbReference type="EC" id="2.6.1.11" evidence="5"/>
<name>A0ABS9UDM0_9BACL</name>
<comment type="caution">
    <text evidence="6">The sequence shown here is derived from an EMBL/GenBank/DDBJ whole genome shotgun (WGS) entry which is preliminary data.</text>
</comment>
<keyword evidence="5" id="KW-0055">Arginine biosynthesis</keyword>
<comment type="similarity">
    <text evidence="5">Belongs to the class-III pyridoxal-phosphate-dependent aminotransferase family. ArgD subfamily.</text>
</comment>
<dbReference type="RefSeq" id="WP_241369479.1">
    <property type="nucleotide sequence ID" value="NZ_JAKZFC010000003.1"/>
</dbReference>
<dbReference type="NCBIfam" id="NF002797">
    <property type="entry name" value="PRK02936.1"/>
    <property type="match status" value="1"/>
</dbReference>
<comment type="miscellaneous">
    <text evidence="5">May also have succinyldiaminopimelate aminotransferase activity, thus carrying out the corresponding step in lysine biosynthesis.</text>
</comment>
<evidence type="ECO:0000313" key="6">
    <source>
        <dbReference type="EMBL" id="MCH7322424.1"/>
    </source>
</evidence>
<evidence type="ECO:0000256" key="1">
    <source>
        <dbReference type="ARBA" id="ARBA00022576"/>
    </source>
</evidence>
<dbReference type="PANTHER" id="PTHR11986:SF79">
    <property type="entry name" value="ACETYLORNITHINE AMINOTRANSFERASE, MITOCHONDRIAL"/>
    <property type="match status" value="1"/>
</dbReference>
<dbReference type="PANTHER" id="PTHR11986">
    <property type="entry name" value="AMINOTRANSFERASE CLASS III"/>
    <property type="match status" value="1"/>
</dbReference>
<feature type="binding site" evidence="5">
    <location>
        <position position="264"/>
    </location>
    <ligand>
        <name>N(2)-acetyl-L-ornithine</name>
        <dbReference type="ChEBI" id="CHEBI:57805"/>
    </ligand>
</feature>
<accession>A0ABS9UDM0</accession>
<keyword evidence="7" id="KW-1185">Reference proteome</keyword>
<gene>
    <name evidence="5" type="primary">argD</name>
    <name evidence="6" type="ORF">LZ480_11025</name>
</gene>
<comment type="subunit">
    <text evidence="5">Homodimer.</text>
</comment>
<organism evidence="6 7">
    <name type="scientific">Solibacillus palustris</name>
    <dbReference type="NCBI Taxonomy" id="2908203"/>
    <lineage>
        <taxon>Bacteria</taxon>
        <taxon>Bacillati</taxon>
        <taxon>Bacillota</taxon>
        <taxon>Bacilli</taxon>
        <taxon>Bacillales</taxon>
        <taxon>Caryophanaceae</taxon>
        <taxon>Solibacillus</taxon>
    </lineage>
</organism>
<sequence length="385" mass="41360">MSALFQNYARRPFAIVEGKGTEVFDTTGKRYLDFTSGIAVCSLGHAHPAIVEAIKTQSEKLWHISNLFESPGQEQLAASLVKDIPLDYAFFCNSGAEANEAAIKLARKHTGKHKIIVFEQSFHGRTFGAMSATGQDKVRQGFGPLVSEFITLPFNDVEQLKAAVDSETAAIMLEIIQGEGGVNSVTEEFAQAIADIQVNSDVLVIVDEVQTGIGRTGTRFAFEQTAIKPDIMSMAKGLGGGFPIGGILAKEKFFNTFSAGTHGTTFGGNPLGVAVAQTVINNVFDEAFLQNVQQKSAYFVEKLQQAFPEEKYTIQGKGLMLGLGLGGENVAPYVMALDEAGLLTVAAGPKVIRLLPPLTVTEQEIDEAVGKLQAVIKNSRIEVDK</sequence>
<feature type="binding site" evidence="5">
    <location>
        <begin position="207"/>
        <end position="210"/>
    </location>
    <ligand>
        <name>pyridoxal 5'-phosphate</name>
        <dbReference type="ChEBI" id="CHEBI:597326"/>
    </ligand>
</feature>